<dbReference type="InterPro" id="IPR046960">
    <property type="entry name" value="PPR_At4g14850-like_plant"/>
</dbReference>
<dbReference type="PANTHER" id="PTHR47926:SF360">
    <property type="entry name" value="PENTATRICOPEPTIDE REPEAT-CONTAINING PROTEIN"/>
    <property type="match status" value="1"/>
</dbReference>
<keyword evidence="4" id="KW-0378">Hydrolase</keyword>
<dbReference type="Pfam" id="PF01535">
    <property type="entry name" value="PPR"/>
    <property type="match status" value="1"/>
</dbReference>
<dbReference type="Proteomes" id="UP000053555">
    <property type="component" value="Unassembled WGS sequence"/>
</dbReference>
<evidence type="ECO:0000256" key="1">
    <source>
        <dbReference type="ARBA" id="ARBA00022737"/>
    </source>
</evidence>
<dbReference type="FunFam" id="1.25.40.10:FF:000396">
    <property type="entry name" value="Pentatricopeptide repeat-containing protein At2g36730"/>
    <property type="match status" value="1"/>
</dbReference>
<dbReference type="EC" id="3.6.4.3" evidence="4"/>
<dbReference type="NCBIfam" id="TIGR00756">
    <property type="entry name" value="PPR"/>
    <property type="match status" value="1"/>
</dbReference>
<dbReference type="AlphaFoldDB" id="A0A0B2PZ65"/>
<keyword evidence="3" id="KW-1133">Transmembrane helix</keyword>
<feature type="repeat" description="PPR" evidence="2">
    <location>
        <begin position="52"/>
        <end position="86"/>
    </location>
</feature>
<evidence type="ECO:0000256" key="3">
    <source>
        <dbReference type="SAM" id="Phobius"/>
    </source>
</evidence>
<dbReference type="InterPro" id="IPR002885">
    <property type="entry name" value="PPR_rpt"/>
</dbReference>
<dbReference type="Gene3D" id="1.25.40.10">
    <property type="entry name" value="Tetratricopeptide repeat domain"/>
    <property type="match status" value="2"/>
</dbReference>
<dbReference type="GO" id="GO:0009451">
    <property type="term" value="P:RNA modification"/>
    <property type="evidence" value="ECO:0007669"/>
    <property type="project" value="InterPro"/>
</dbReference>
<proteinExistence type="predicted"/>
<dbReference type="EC" id="3.4.24.-" evidence="4"/>
<dbReference type="GO" id="GO:0003723">
    <property type="term" value="F:RNA binding"/>
    <property type="evidence" value="ECO:0007669"/>
    <property type="project" value="InterPro"/>
</dbReference>
<organism evidence="4">
    <name type="scientific">Glycine soja</name>
    <name type="common">Wild soybean</name>
    <dbReference type="NCBI Taxonomy" id="3848"/>
    <lineage>
        <taxon>Eukaryota</taxon>
        <taxon>Viridiplantae</taxon>
        <taxon>Streptophyta</taxon>
        <taxon>Embryophyta</taxon>
        <taxon>Tracheophyta</taxon>
        <taxon>Spermatophyta</taxon>
        <taxon>Magnoliopsida</taxon>
        <taxon>eudicotyledons</taxon>
        <taxon>Gunneridae</taxon>
        <taxon>Pentapetalae</taxon>
        <taxon>rosids</taxon>
        <taxon>fabids</taxon>
        <taxon>Fabales</taxon>
        <taxon>Fabaceae</taxon>
        <taxon>Papilionoideae</taxon>
        <taxon>50 kb inversion clade</taxon>
        <taxon>NPAAA clade</taxon>
        <taxon>indigoferoid/millettioid clade</taxon>
        <taxon>Phaseoleae</taxon>
        <taxon>Glycine</taxon>
        <taxon>Glycine subgen. Soja</taxon>
    </lineage>
</organism>
<protein>
    <submittedName>
        <fullName evidence="4">Pentatricopeptide repeat-containing protein</fullName>
        <ecNumber evidence="4">3.4.24.-</ecNumber>
        <ecNumber evidence="4">3.6.4.3</ecNumber>
    </submittedName>
</protein>
<reference evidence="4" key="1">
    <citation type="submission" date="2014-07" db="EMBL/GenBank/DDBJ databases">
        <title>Identification of a novel salt tolerance gene in wild soybean by whole-genome sequencing.</title>
        <authorList>
            <person name="Lam H.-M."/>
            <person name="Qi X."/>
            <person name="Li M.-W."/>
            <person name="Liu X."/>
            <person name="Xie M."/>
            <person name="Ni M."/>
            <person name="Xu X."/>
        </authorList>
    </citation>
    <scope>NUCLEOTIDE SEQUENCE [LARGE SCALE GENOMIC DNA]</scope>
    <source>
        <tissue evidence="4">Root</tissue>
    </source>
</reference>
<evidence type="ECO:0000313" key="4">
    <source>
        <dbReference type="EMBL" id="KHN14611.1"/>
    </source>
</evidence>
<dbReference type="GO" id="GO:0016787">
    <property type="term" value="F:hydrolase activity"/>
    <property type="evidence" value="ECO:0007669"/>
    <property type="project" value="UniProtKB-KW"/>
</dbReference>
<keyword evidence="1" id="KW-0677">Repeat</keyword>
<accession>A0A0B2PZ65</accession>
<feature type="transmembrane region" description="Helical" evidence="3">
    <location>
        <begin position="12"/>
        <end position="33"/>
    </location>
</feature>
<dbReference type="EMBL" id="KN661573">
    <property type="protein sequence ID" value="KHN14611.1"/>
    <property type="molecule type" value="Genomic_DNA"/>
</dbReference>
<gene>
    <name evidence="4" type="ORF">glysoja_024706</name>
</gene>
<keyword evidence="3" id="KW-0472">Membrane</keyword>
<keyword evidence="3" id="KW-0812">Transmembrane</keyword>
<evidence type="ECO:0000256" key="2">
    <source>
        <dbReference type="PROSITE-ProRule" id="PRU00708"/>
    </source>
</evidence>
<dbReference type="InterPro" id="IPR011990">
    <property type="entry name" value="TPR-like_helical_dom_sf"/>
</dbReference>
<sequence>MDFRTATKIHARVVVLGFSTYPSIVASLISIYAQCHQPHIALHVFGKMSVRDVVTWNSMVGGYVKNSRFFDALSIFRRMLSDKVEPDGFTFALVVTACARLGARQCQMGAWFSGLAIHGLAMNANVVFSRMQMESVLPDSITFIGILTACSHCGFVEEGHKYFGMMQNRFMIQPQLKHYGTVVDLLGRAGLMEDVIWRALLSACRIHRKKELESEADDENGRGSEKPWFGGFTPLTDLVLVDVSEEQIEENLTFHSEKLVLAYAVLKPAYLSRLS</sequence>
<name>A0A0B2PZ65_GLYSO</name>
<dbReference type="PROSITE" id="PS51375">
    <property type="entry name" value="PPR"/>
    <property type="match status" value="1"/>
</dbReference>
<dbReference type="PANTHER" id="PTHR47926">
    <property type="entry name" value="PENTATRICOPEPTIDE REPEAT-CONTAINING PROTEIN"/>
    <property type="match status" value="1"/>
</dbReference>
<dbReference type="Pfam" id="PF13041">
    <property type="entry name" value="PPR_2"/>
    <property type="match status" value="1"/>
</dbReference>